<dbReference type="AlphaFoldDB" id="A0AAD7E3I7"/>
<dbReference type="InterPro" id="IPR002893">
    <property type="entry name" value="Znf_MYND"/>
</dbReference>
<accession>A0AAD7E3I7</accession>
<evidence type="ECO:0000256" key="2">
    <source>
        <dbReference type="ARBA" id="ARBA00022771"/>
    </source>
</evidence>
<evidence type="ECO:0000313" key="6">
    <source>
        <dbReference type="EMBL" id="KAJ7226724.1"/>
    </source>
</evidence>
<name>A0AAD7E3I7_9AGAR</name>
<keyword evidence="1" id="KW-0479">Metal-binding</keyword>
<comment type="caution">
    <text evidence="6">The sequence shown here is derived from an EMBL/GenBank/DDBJ whole genome shotgun (WGS) entry which is preliminary data.</text>
</comment>
<keyword evidence="2 4" id="KW-0863">Zinc-finger</keyword>
<organism evidence="6 7">
    <name type="scientific">Mycena pura</name>
    <dbReference type="NCBI Taxonomy" id="153505"/>
    <lineage>
        <taxon>Eukaryota</taxon>
        <taxon>Fungi</taxon>
        <taxon>Dikarya</taxon>
        <taxon>Basidiomycota</taxon>
        <taxon>Agaricomycotina</taxon>
        <taxon>Agaricomycetes</taxon>
        <taxon>Agaricomycetidae</taxon>
        <taxon>Agaricales</taxon>
        <taxon>Marasmiineae</taxon>
        <taxon>Mycenaceae</taxon>
        <taxon>Mycena</taxon>
    </lineage>
</organism>
<gene>
    <name evidence="6" type="ORF">GGX14DRAFT_347143</name>
</gene>
<dbReference type="Gene3D" id="6.10.140.2220">
    <property type="match status" value="1"/>
</dbReference>
<proteinExistence type="predicted"/>
<evidence type="ECO:0000259" key="5">
    <source>
        <dbReference type="PROSITE" id="PS50865"/>
    </source>
</evidence>
<evidence type="ECO:0000256" key="4">
    <source>
        <dbReference type="PROSITE-ProRule" id="PRU00134"/>
    </source>
</evidence>
<keyword evidence="3" id="KW-0862">Zinc</keyword>
<protein>
    <recommendedName>
        <fullName evidence="5">MYND-type domain-containing protein</fullName>
    </recommendedName>
</protein>
<feature type="domain" description="MYND-type" evidence="5">
    <location>
        <begin position="167"/>
        <end position="210"/>
    </location>
</feature>
<dbReference type="EMBL" id="JARJCW010000003">
    <property type="protein sequence ID" value="KAJ7226724.1"/>
    <property type="molecule type" value="Genomic_DNA"/>
</dbReference>
<evidence type="ECO:0000256" key="3">
    <source>
        <dbReference type="ARBA" id="ARBA00022833"/>
    </source>
</evidence>
<evidence type="ECO:0000256" key="1">
    <source>
        <dbReference type="ARBA" id="ARBA00022723"/>
    </source>
</evidence>
<evidence type="ECO:0000313" key="7">
    <source>
        <dbReference type="Proteomes" id="UP001219525"/>
    </source>
</evidence>
<dbReference type="Pfam" id="PF01753">
    <property type="entry name" value="zf-MYND"/>
    <property type="match status" value="1"/>
</dbReference>
<keyword evidence="7" id="KW-1185">Reference proteome</keyword>
<dbReference type="Proteomes" id="UP001219525">
    <property type="component" value="Unassembled WGS sequence"/>
</dbReference>
<dbReference type="GO" id="GO:0008270">
    <property type="term" value="F:zinc ion binding"/>
    <property type="evidence" value="ECO:0007669"/>
    <property type="project" value="UniProtKB-KW"/>
</dbReference>
<dbReference type="PROSITE" id="PS50865">
    <property type="entry name" value="ZF_MYND_2"/>
    <property type="match status" value="1"/>
</dbReference>
<sequence length="297" mass="33655">MTSRRRLLPEFGPTYGDPRLKKFAGAINNFRHPKTFPGFKDCAPYQVYSPGEDQYPGRHWCFLGEITEGRRSVDSKNVLLFVKDKDDQIVPVALAFPKNDRFDYDSVKIGFTIAVLYAEQTNLPDESAGMGLEHSKFVKIFPCNLETLLRINDDIEAETPVDCLKKCKACGKEELLDLINLRRCSRCVGASYCGSECQKAAWEQGHKRECKIFASARELQRSRLWESSYATEWVGFGQREKDMAARDKLLADPSMVIQPEWKIAEAVTITDLQGTFAVKSGMFAIHLSHLVFHSNVV</sequence>
<reference evidence="6" key="1">
    <citation type="submission" date="2023-03" db="EMBL/GenBank/DDBJ databases">
        <title>Massive genome expansion in bonnet fungi (Mycena s.s.) driven by repeated elements and novel gene families across ecological guilds.</title>
        <authorList>
            <consortium name="Lawrence Berkeley National Laboratory"/>
            <person name="Harder C.B."/>
            <person name="Miyauchi S."/>
            <person name="Viragh M."/>
            <person name="Kuo A."/>
            <person name="Thoen E."/>
            <person name="Andreopoulos B."/>
            <person name="Lu D."/>
            <person name="Skrede I."/>
            <person name="Drula E."/>
            <person name="Henrissat B."/>
            <person name="Morin E."/>
            <person name="Kohler A."/>
            <person name="Barry K."/>
            <person name="LaButti K."/>
            <person name="Morin E."/>
            <person name="Salamov A."/>
            <person name="Lipzen A."/>
            <person name="Mereny Z."/>
            <person name="Hegedus B."/>
            <person name="Baldrian P."/>
            <person name="Stursova M."/>
            <person name="Weitz H."/>
            <person name="Taylor A."/>
            <person name="Grigoriev I.V."/>
            <person name="Nagy L.G."/>
            <person name="Martin F."/>
            <person name="Kauserud H."/>
        </authorList>
    </citation>
    <scope>NUCLEOTIDE SEQUENCE</scope>
    <source>
        <strain evidence="6">9144</strain>
    </source>
</reference>
<dbReference type="SUPFAM" id="SSF144232">
    <property type="entry name" value="HIT/MYND zinc finger-like"/>
    <property type="match status" value="1"/>
</dbReference>